<accession>A0ABN5M7T8</accession>
<proteinExistence type="predicted"/>
<evidence type="ECO:0000313" key="3">
    <source>
        <dbReference type="Proteomes" id="UP000249922"/>
    </source>
</evidence>
<gene>
    <name evidence="2" type="ORF">DPM13_15840</name>
</gene>
<evidence type="ECO:0000256" key="1">
    <source>
        <dbReference type="SAM" id="MobiDB-lite"/>
    </source>
</evidence>
<feature type="compositionally biased region" description="Basic and acidic residues" evidence="1">
    <location>
        <begin position="58"/>
        <end position="78"/>
    </location>
</feature>
<sequence>MSPTAKRTPGAVPKNETCLSTNYFGAWFKNEKPISMGLIEEITPEQAAKHPFYSPEGAKPDHHARDAAGADHARDPEA</sequence>
<dbReference type="Proteomes" id="UP000249922">
    <property type="component" value="Chromosome"/>
</dbReference>
<protein>
    <submittedName>
        <fullName evidence="2">Uncharacterized protein</fullName>
    </submittedName>
</protein>
<reference evidence="2 3" key="1">
    <citation type="submission" date="2018-06" db="EMBL/GenBank/DDBJ databases">
        <title>Complete genome sequence of Paracoccus mutanolyticus strain RSP-02 isolated from cellulosic waste.</title>
        <authorList>
            <person name="Amrutha R.N."/>
            <person name="Shrivastav A."/>
            <person name="Buddana S.K."/>
            <person name="Deshpande U."/>
            <person name="Prakasham R.S."/>
        </authorList>
    </citation>
    <scope>NUCLEOTIDE SEQUENCE [LARGE SCALE GENOMIC DNA]</scope>
    <source>
        <strain evidence="2 3">RSP-02</strain>
    </source>
</reference>
<dbReference type="EMBL" id="CP030239">
    <property type="protein sequence ID" value="AWX93947.1"/>
    <property type="molecule type" value="Genomic_DNA"/>
</dbReference>
<keyword evidence="3" id="KW-1185">Reference proteome</keyword>
<evidence type="ECO:0000313" key="2">
    <source>
        <dbReference type="EMBL" id="AWX93947.1"/>
    </source>
</evidence>
<organism evidence="2 3">
    <name type="scientific">Paracoccus mutanolyticus</name>
    <dbReference type="NCBI Taxonomy" id="1499308"/>
    <lineage>
        <taxon>Bacteria</taxon>
        <taxon>Pseudomonadati</taxon>
        <taxon>Pseudomonadota</taxon>
        <taxon>Alphaproteobacteria</taxon>
        <taxon>Rhodobacterales</taxon>
        <taxon>Paracoccaceae</taxon>
        <taxon>Paracoccus</taxon>
    </lineage>
</organism>
<feature type="region of interest" description="Disordered" evidence="1">
    <location>
        <begin position="46"/>
        <end position="78"/>
    </location>
</feature>
<name>A0ABN5M7T8_9RHOB</name>